<proteinExistence type="predicted"/>
<accession>A0A1G8YPD8</accession>
<dbReference type="EMBL" id="FNEE01000011">
    <property type="protein sequence ID" value="SDK04314.1"/>
    <property type="molecule type" value="Genomic_DNA"/>
</dbReference>
<dbReference type="Proteomes" id="UP000198894">
    <property type="component" value="Unassembled WGS sequence"/>
</dbReference>
<reference evidence="2" key="1">
    <citation type="submission" date="2016-10" db="EMBL/GenBank/DDBJ databases">
        <authorList>
            <person name="Varghese N."/>
            <person name="Submissions S."/>
        </authorList>
    </citation>
    <scope>NUCLEOTIDE SEQUENCE [LARGE SCALE GENOMIC DNA]</scope>
    <source>
        <strain evidence="2">CGMCC 1.11022</strain>
    </source>
</reference>
<keyword evidence="2" id="KW-1185">Reference proteome</keyword>
<evidence type="ECO:0008006" key="3">
    <source>
        <dbReference type="Google" id="ProtNLM"/>
    </source>
</evidence>
<sequence>MAENKNQHFVPRVHLSPFSVCAEGKAIHLFNLDRNQSFFDAPVKNQCSRDYFYGQDPRLETAIQTVEGHYGDCVSSLLKPRAVIKDLHATILRRFAYLQHVRTEAAARRSAEFAFAATSVKGADFEQPSFKEAVKSAVISAMHHYAKTMSVVDDLKVRVVRNLTSVPFLTSDDPAALANRWHQQHRHAQHRSFGISSAGALLFLPLSPTLLAVLLDGDVYQAEHVGGWIDVSNTADILACNHQQVLNCAANLYFGERSSGDDVQAIAISVAHLRPPSRFDVVMAVADGRTETHTHYAVVDAPDAREHDDVLIHVRTVRPVPPTWPSFLKFRNNRFVFTNDTGAGFRRRRTATSSLWGSPPWRKVRG</sequence>
<name>A0A1G8YPD8_9HYPH</name>
<evidence type="ECO:0000313" key="2">
    <source>
        <dbReference type="Proteomes" id="UP000198894"/>
    </source>
</evidence>
<evidence type="ECO:0000313" key="1">
    <source>
        <dbReference type="EMBL" id="SDK04314.1"/>
    </source>
</evidence>
<dbReference type="Pfam" id="PF14022">
    <property type="entry name" value="DUF4238"/>
    <property type="match status" value="1"/>
</dbReference>
<dbReference type="InterPro" id="IPR025332">
    <property type="entry name" value="DUF4238"/>
</dbReference>
<gene>
    <name evidence="1" type="ORF">SAMN05428953_11131</name>
</gene>
<dbReference type="AlphaFoldDB" id="A0A1G8YPD8"/>
<organism evidence="1 2">
    <name type="scientific">Mesorhizobium muleiense</name>
    <dbReference type="NCBI Taxonomy" id="1004279"/>
    <lineage>
        <taxon>Bacteria</taxon>
        <taxon>Pseudomonadati</taxon>
        <taxon>Pseudomonadota</taxon>
        <taxon>Alphaproteobacteria</taxon>
        <taxon>Hyphomicrobiales</taxon>
        <taxon>Phyllobacteriaceae</taxon>
        <taxon>Mesorhizobium</taxon>
    </lineage>
</organism>
<protein>
    <recommendedName>
        <fullName evidence="3">DUF4238 domain-containing protein</fullName>
    </recommendedName>
</protein>
<dbReference type="RefSeq" id="WP_091595756.1">
    <property type="nucleotide sequence ID" value="NZ_FNEE01000011.1"/>
</dbReference>